<accession>A0ABC8VCX2</accession>
<proteinExistence type="predicted"/>
<dbReference type="InterPro" id="IPR036277">
    <property type="entry name" value="SMC_hinge_sf"/>
</dbReference>
<organism evidence="3 4">
    <name type="scientific">Urochloa decumbens</name>
    <dbReference type="NCBI Taxonomy" id="240449"/>
    <lineage>
        <taxon>Eukaryota</taxon>
        <taxon>Viridiplantae</taxon>
        <taxon>Streptophyta</taxon>
        <taxon>Embryophyta</taxon>
        <taxon>Tracheophyta</taxon>
        <taxon>Spermatophyta</taxon>
        <taxon>Magnoliopsida</taxon>
        <taxon>Liliopsida</taxon>
        <taxon>Poales</taxon>
        <taxon>Poaceae</taxon>
        <taxon>PACMAD clade</taxon>
        <taxon>Panicoideae</taxon>
        <taxon>Panicodae</taxon>
        <taxon>Paniceae</taxon>
        <taxon>Melinidinae</taxon>
        <taxon>Urochloa</taxon>
    </lineage>
</organism>
<evidence type="ECO:0000313" key="4">
    <source>
        <dbReference type="Proteomes" id="UP001497457"/>
    </source>
</evidence>
<dbReference type="Proteomes" id="UP001497457">
    <property type="component" value="Chromosome 1b"/>
</dbReference>
<sequence length="1618" mass="180869">MAEASRGSKGKALVQYSDGIEEEDCSRVYRFQFLLPSGVSTSLTLHDPGEEMLVHDLLLSVKRELKNAPVAGGGTREIHWDGNIYLTDLLDQKITDKIKLSNYDTKSTNILRLHDEKGGLVSTFENMWDLTPQTDLVQVLPAEYSTESALVDLTDNALQALWLNGSGERKLIRITLDKEKIVIFDTGRGMDGSDGNSISKWGTMGSSNHRVFREKGIGGKAPYLLPYFGMFGYGGTIASMHLGRIAIVSSKTKESRKVFTLHLSREALLEKTLSKNSKHTWKTAGGVRDPSKEERLLSPHQSFTQVEIHGLKKYLDADRLLGFLKDIYFPYIQYDEDIESMNTRNPVEFKVNGVNLAEVQQGEVTVTNLHSSNGPDFILYLKFTEATAASCQAHARLKCVYFPITKGKESIDSILEKLRNDGYEMKENFDNFSRVSIRRLGRLLPDARWGPLPFMEAKYRKGHKAEFFRRCCKRVKCFVETDAGFSPTLSKTDLAQHNNFTKALRNWGSSYFKNTSAEVDVEARDKDGKLLSYNQLEKQYYDWIKEMHDKYDVEMDGGDDEPTLIINPKCKERLGISSDVEVIRVHRSISRKGKTWRRGDHLKILSGAPGRMRNSFYSLKSSLCTTLEYIVVEGLQGDVCGEFTHALMPIEYSDEQGCLLDEADCMSPNINIQESVSFPVSIIDNRMCKIMNDDSWNQMLKKRKEKAPAWIELIRNSGVDTLRLGGDLPYEGDVTAGYQPPDEIVAVLLSGNYAPSSIGLLEQKYIVKDDELEMVMEVRHLPRSKDCPAKLVDRKVKKPSSHNDIHGLYVFPLREASSIFRKSGVYQFFFSVTCRDSSVINKQTTINVCPDLNSRRCLFSIAGSSTDNAPVDIRLGCPVRRLAVISVDLYGNKIPFLDTSGVIITILDGDDLLVQVNDVEVELSSDSLTMNIMDFMFKTSKLDILRPKYEAKLKISSSDNEFSGVCPCKVTPGLPSFINMDMTLFSEENLTPGIVIDNVLLEVFDQFSNHVEEGTKLDVHVDGLCFLDKKSCTQKVSSEGFIDLRGALRVSGGFGSEGWLFSMLIPEFYTNFSFYLLCLSYAACIAIFYHERKIFSKIFQIAIRELKAVNVPETCPAGSFLDIIFEVSDSDGLVDDFIDGPLHTLNITSNELPLVEGAQYAIKHGRCVVSHVQLPHEQGNVTIVACHTHYPDLQIMVQLQVQAFDLALTSVEDGPEPILSDPISPVDNSNLLIPCQLTPAQPSHLVTYLKDVVKKTETKVGDTHSEINSLEKTLETLYSYKDSLEKEIDTLKGEIGPMVGSLFDANEAIRHKIMEKIGTAAFVLCSSGDCFMDGVVGIVALLGTVSDSKISKMLAVYLGKDDMLSVVCNTMDAAYCIEKYDSDGDVDVRFGIHRDAAALGVPIRSRFSIICLDDIEPYKGGLIGNSPQKELNLPWPFPHVTKPKGFKGFAVNMINISAENLSITTKHGYGLRETLFYSLFGELQVYDTRKDMLKAMGYFNCGAISLDGGVIKGKGKLLLGYSDPKITFPVASGSPKTPDELKAHQDVVAKTRKLDEKVKLLEAVKANISTQERSREELLEKFNKRKRKFDEIAEIVTQPCGDELVLRRTQVKVEMPDS</sequence>
<evidence type="ECO:0000313" key="3">
    <source>
        <dbReference type="EMBL" id="CAL4888310.1"/>
    </source>
</evidence>
<keyword evidence="4" id="KW-1185">Reference proteome</keyword>
<dbReference type="Pfam" id="PF13589">
    <property type="entry name" value="HATPase_c_3"/>
    <property type="match status" value="1"/>
</dbReference>
<dbReference type="Gene3D" id="3.30.565.10">
    <property type="entry name" value="Histidine kinase-like ATPase, C-terminal domain"/>
    <property type="match status" value="1"/>
</dbReference>
<dbReference type="SUPFAM" id="SSF55874">
    <property type="entry name" value="ATPase domain of HSP90 chaperone/DNA topoisomerase II/histidine kinase"/>
    <property type="match status" value="1"/>
</dbReference>
<gene>
    <name evidence="3" type="ORF">URODEC1_LOCUS2164</name>
</gene>
<dbReference type="PANTHER" id="PTHR33566:SF1">
    <property type="entry name" value="EN_SPM-LIKE TRANSPOSON-RELATED"/>
    <property type="match status" value="1"/>
</dbReference>
<feature type="coiled-coil region" evidence="2">
    <location>
        <begin position="1267"/>
        <end position="1294"/>
    </location>
</feature>
<dbReference type="GO" id="GO:0051276">
    <property type="term" value="P:chromosome organization"/>
    <property type="evidence" value="ECO:0007669"/>
    <property type="project" value="UniProtKB-ARBA"/>
</dbReference>
<name>A0ABC8VCX2_9POAL</name>
<reference evidence="4" key="1">
    <citation type="submission" date="2024-06" db="EMBL/GenBank/DDBJ databases">
        <authorList>
            <person name="Ryan C."/>
        </authorList>
    </citation>
    <scope>NUCLEOTIDE SEQUENCE [LARGE SCALE GENOMIC DNA]</scope>
</reference>
<evidence type="ECO:0000256" key="2">
    <source>
        <dbReference type="SAM" id="Coils"/>
    </source>
</evidence>
<comment type="subunit">
    <text evidence="1">Homodimer.</text>
</comment>
<keyword evidence="2" id="KW-0175">Coiled coil</keyword>
<dbReference type="EMBL" id="OZ075111">
    <property type="protein sequence ID" value="CAL4888310.1"/>
    <property type="molecule type" value="Genomic_DNA"/>
</dbReference>
<protein>
    <submittedName>
        <fullName evidence="3">Uncharacterized protein</fullName>
    </submittedName>
</protein>
<reference evidence="3 4" key="2">
    <citation type="submission" date="2024-10" db="EMBL/GenBank/DDBJ databases">
        <authorList>
            <person name="Ryan C."/>
        </authorList>
    </citation>
    <scope>NUCLEOTIDE SEQUENCE [LARGE SCALE GENOMIC DNA]</scope>
</reference>
<dbReference type="SUPFAM" id="SSF75553">
    <property type="entry name" value="Smc hinge domain"/>
    <property type="match status" value="1"/>
</dbReference>
<dbReference type="InterPro" id="IPR036890">
    <property type="entry name" value="HATPase_C_sf"/>
</dbReference>
<evidence type="ECO:0000256" key="1">
    <source>
        <dbReference type="ARBA" id="ARBA00011738"/>
    </source>
</evidence>
<dbReference type="PANTHER" id="PTHR33566">
    <property type="entry name" value="EN/SPM-LIKE TRANSPOSON-RELATED"/>
    <property type="match status" value="1"/>
</dbReference>